<organism evidence="1 2">
    <name type="scientific">Tetrahymena thermophila (strain SB210)</name>
    <dbReference type="NCBI Taxonomy" id="312017"/>
    <lineage>
        <taxon>Eukaryota</taxon>
        <taxon>Sar</taxon>
        <taxon>Alveolata</taxon>
        <taxon>Ciliophora</taxon>
        <taxon>Intramacronucleata</taxon>
        <taxon>Oligohymenophorea</taxon>
        <taxon>Hymenostomatida</taxon>
        <taxon>Tetrahymenina</taxon>
        <taxon>Tetrahymenidae</taxon>
        <taxon>Tetrahymena</taxon>
    </lineage>
</organism>
<proteinExistence type="predicted"/>
<dbReference type="AlphaFoldDB" id="W7X408"/>
<dbReference type="EMBL" id="GG662257">
    <property type="protein sequence ID" value="EWS71158.1"/>
    <property type="molecule type" value="Genomic_DNA"/>
</dbReference>
<dbReference type="KEGG" id="tet:TTHERM_000724812"/>
<accession>W7X408</accession>
<dbReference type="RefSeq" id="XP_012656299.1">
    <property type="nucleotide sequence ID" value="XM_012800845.1"/>
</dbReference>
<evidence type="ECO:0000313" key="2">
    <source>
        <dbReference type="Proteomes" id="UP000009168"/>
    </source>
</evidence>
<protein>
    <submittedName>
        <fullName evidence="1">Uncharacterized protein</fullName>
    </submittedName>
</protein>
<dbReference type="GeneID" id="24440407"/>
<evidence type="ECO:0000313" key="1">
    <source>
        <dbReference type="EMBL" id="EWS71158.1"/>
    </source>
</evidence>
<name>W7X408_TETTS</name>
<sequence length="218" mass="26805">MYDYKFNKFFNNLFQQVEKINQSNLQVKKKKYLIQFAYIRIFKVTNKIYSWKYQLKLFKNIRKYKINFKQMKPFIKCNFQLSEIQIKNYFLSSFNLQHLKLQIRKKNFMQEQKLKSYKFITTQVQSNFHKFLIKLSNQQKLMLISKQIDLYLLTPYLWQLQQVFVIIILRITQNHTFLSPLQNQAKSIFFQQVITSFSQKLKIPFNIQIKLCLFIEKQ</sequence>
<dbReference type="InParanoid" id="W7X408"/>
<dbReference type="Proteomes" id="UP000009168">
    <property type="component" value="Unassembled WGS sequence"/>
</dbReference>
<gene>
    <name evidence="1" type="ORF">TTHERM_000724812</name>
</gene>
<reference evidence="2" key="1">
    <citation type="journal article" date="2006" name="PLoS Biol.">
        <title>Macronuclear genome sequence of the ciliate Tetrahymena thermophila, a model eukaryote.</title>
        <authorList>
            <person name="Eisen J.A."/>
            <person name="Coyne R.S."/>
            <person name="Wu M."/>
            <person name="Wu D."/>
            <person name="Thiagarajan M."/>
            <person name="Wortman J.R."/>
            <person name="Badger J.H."/>
            <person name="Ren Q."/>
            <person name="Amedeo P."/>
            <person name="Jones K.M."/>
            <person name="Tallon L.J."/>
            <person name="Delcher A.L."/>
            <person name="Salzberg S.L."/>
            <person name="Silva J.C."/>
            <person name="Haas B.J."/>
            <person name="Majoros W.H."/>
            <person name="Farzad M."/>
            <person name="Carlton J.M."/>
            <person name="Smith R.K. Jr."/>
            <person name="Garg J."/>
            <person name="Pearlman R.E."/>
            <person name="Karrer K.M."/>
            <person name="Sun L."/>
            <person name="Manning G."/>
            <person name="Elde N.C."/>
            <person name="Turkewitz A.P."/>
            <person name="Asai D.J."/>
            <person name="Wilkes D.E."/>
            <person name="Wang Y."/>
            <person name="Cai H."/>
            <person name="Collins K."/>
            <person name="Stewart B.A."/>
            <person name="Lee S.R."/>
            <person name="Wilamowska K."/>
            <person name="Weinberg Z."/>
            <person name="Ruzzo W.L."/>
            <person name="Wloga D."/>
            <person name="Gaertig J."/>
            <person name="Frankel J."/>
            <person name="Tsao C.-C."/>
            <person name="Gorovsky M.A."/>
            <person name="Keeling P.J."/>
            <person name="Waller R.F."/>
            <person name="Patron N.J."/>
            <person name="Cherry J.M."/>
            <person name="Stover N.A."/>
            <person name="Krieger C.J."/>
            <person name="del Toro C."/>
            <person name="Ryder H.F."/>
            <person name="Williamson S.C."/>
            <person name="Barbeau R.A."/>
            <person name="Hamilton E.P."/>
            <person name="Orias E."/>
        </authorList>
    </citation>
    <scope>NUCLEOTIDE SEQUENCE [LARGE SCALE GENOMIC DNA]</scope>
    <source>
        <strain evidence="2">SB210</strain>
    </source>
</reference>
<keyword evidence="2" id="KW-1185">Reference proteome</keyword>